<feature type="compositionally biased region" description="Basic and acidic residues" evidence="1">
    <location>
        <begin position="1"/>
        <end position="12"/>
    </location>
</feature>
<evidence type="ECO:0008006" key="5">
    <source>
        <dbReference type="Google" id="ProtNLM"/>
    </source>
</evidence>
<accession>A0ABS3X121</accession>
<organism evidence="3 4">
    <name type="scientific">Streptomyces spirodelae</name>
    <dbReference type="NCBI Taxonomy" id="2812904"/>
    <lineage>
        <taxon>Bacteria</taxon>
        <taxon>Bacillati</taxon>
        <taxon>Actinomycetota</taxon>
        <taxon>Actinomycetes</taxon>
        <taxon>Kitasatosporales</taxon>
        <taxon>Streptomycetaceae</taxon>
        <taxon>Streptomyces</taxon>
    </lineage>
</organism>
<dbReference type="RefSeq" id="WP_209267840.1">
    <property type="nucleotide sequence ID" value="NZ_JAFFZN010000030.1"/>
</dbReference>
<evidence type="ECO:0000256" key="2">
    <source>
        <dbReference type="SAM" id="Phobius"/>
    </source>
</evidence>
<sequence length="721" mass="77574">MEEPENTPHRETQQPGAAHRRTDGRQPTARHQPTVGHRRSGHRDNAGAARRRRNRVLGIAAALTVTATTASAGYAAFAGPGSGPGRHTPGSAPPRVHGSAVDIPVAGGTTTVDTASLRVTGRTDSGAAVPVSGAAAHAEKLGEPSPVKVDGTRASWSYPAKGLRVTATGARGRLRMTVRSQRDGTLAWPVTGKGAGTGGKDAALQVPRGEGLSVPARDPFWNSEQAGLAGTEADLATGSLTLPLWGYTARGHGVSYLVPESVGTSLAFASTGGKLHATAKHAFSRREKTLDYTVTFSLTSASPVAPAVDYHRWLREHGQLHTLKQKIAENPRVAKLLGAQHVYLWGKARSAQAVRRLREQGSTRLWLGYDADGRPMSRKAVTAAKKQGYLVGPYDSYANGQDPKSADTPVAKWPGSVYPDYCVRNWKGELKTGFGGRGCYMSSEAFAKSEPTKHYLAAHTREITKNGANSVFLDVDAAGELFSDFSEAHPMTKKQDRANRMARMRALADKKGFVVGSESAVSWSAPVLAFDHGAQTPVNDGLWAFQKDKEKWGGYYPANAPGQFFKPAKLPASLAKSMFDPAYRVPLYETALHDSVVNTDRWEIPYDKLPAQKSDRALMSVLYNTPLNFVLGDANLESTGKEMARLQRYFAPLHRAAGTERMTDFRRLTGDHQVQRSVFGRGTLTVTANFGTKAYAGLPGGCVDAKLKNESKARRLCPSRG</sequence>
<dbReference type="InterPro" id="IPR021459">
    <property type="entry name" value="GH101-related"/>
</dbReference>
<protein>
    <recommendedName>
        <fullName evidence="5">Lipoprotein</fullName>
    </recommendedName>
</protein>
<gene>
    <name evidence="3" type="ORF">JW592_26930</name>
</gene>
<feature type="region of interest" description="Disordered" evidence="1">
    <location>
        <begin position="81"/>
        <end position="107"/>
    </location>
</feature>
<dbReference type="EMBL" id="JAFFZN010000030">
    <property type="protein sequence ID" value="MBO8189072.1"/>
    <property type="molecule type" value="Genomic_DNA"/>
</dbReference>
<feature type="transmembrane region" description="Helical" evidence="2">
    <location>
        <begin position="56"/>
        <end position="77"/>
    </location>
</feature>
<keyword evidence="2" id="KW-0812">Transmembrane</keyword>
<dbReference type="Pfam" id="PF11308">
    <property type="entry name" value="Glyco_hydro_129"/>
    <property type="match status" value="1"/>
</dbReference>
<evidence type="ECO:0000256" key="1">
    <source>
        <dbReference type="SAM" id="MobiDB-lite"/>
    </source>
</evidence>
<evidence type="ECO:0000313" key="4">
    <source>
        <dbReference type="Proteomes" id="UP001518976"/>
    </source>
</evidence>
<evidence type="ECO:0000313" key="3">
    <source>
        <dbReference type="EMBL" id="MBO8189072.1"/>
    </source>
</evidence>
<dbReference type="Proteomes" id="UP001518976">
    <property type="component" value="Unassembled WGS sequence"/>
</dbReference>
<keyword evidence="2" id="KW-0472">Membrane</keyword>
<keyword evidence="2" id="KW-1133">Transmembrane helix</keyword>
<proteinExistence type="predicted"/>
<comment type="caution">
    <text evidence="3">The sequence shown here is derived from an EMBL/GenBank/DDBJ whole genome shotgun (WGS) entry which is preliminary data.</text>
</comment>
<feature type="region of interest" description="Disordered" evidence="1">
    <location>
        <begin position="1"/>
        <end position="53"/>
    </location>
</feature>
<name>A0ABS3X121_9ACTN</name>
<reference evidence="3 4" key="1">
    <citation type="submission" date="2021-02" db="EMBL/GenBank/DDBJ databases">
        <title>Streptomyces spirodelae sp. nov., isolated from duckweed.</title>
        <authorList>
            <person name="Saimee Y."/>
            <person name="Duangmal K."/>
        </authorList>
    </citation>
    <scope>NUCLEOTIDE SEQUENCE [LARGE SCALE GENOMIC DNA]</scope>
    <source>
        <strain evidence="3 4">DW4-2</strain>
    </source>
</reference>
<keyword evidence="4" id="KW-1185">Reference proteome</keyword>